<sequence>AGHLPKHCSEKSLALFYPAWCAWGWERDTATRSSLALQRNTCSKLRMPLSSRGRGSS</sequence>
<accession>A0A8B9MTL4</accession>
<dbReference type="AlphaFoldDB" id="A0A8B9MTL4"/>
<evidence type="ECO:0000313" key="1">
    <source>
        <dbReference type="Ensembl" id="ENSANIP00000012411.1"/>
    </source>
</evidence>
<organism evidence="1 2">
    <name type="scientific">Accipiter nisus</name>
    <name type="common">Eurasian sparrowhawk</name>
    <dbReference type="NCBI Taxonomy" id="211598"/>
    <lineage>
        <taxon>Eukaryota</taxon>
        <taxon>Metazoa</taxon>
        <taxon>Chordata</taxon>
        <taxon>Craniata</taxon>
        <taxon>Vertebrata</taxon>
        <taxon>Euteleostomi</taxon>
        <taxon>Archelosauria</taxon>
        <taxon>Archosauria</taxon>
        <taxon>Dinosauria</taxon>
        <taxon>Saurischia</taxon>
        <taxon>Theropoda</taxon>
        <taxon>Coelurosauria</taxon>
        <taxon>Aves</taxon>
        <taxon>Neognathae</taxon>
        <taxon>Neoaves</taxon>
        <taxon>Telluraves</taxon>
        <taxon>Accipitrimorphae</taxon>
        <taxon>Accipitriformes</taxon>
        <taxon>Accipitridae</taxon>
        <taxon>Accipitrinae</taxon>
        <taxon>Accipiter</taxon>
    </lineage>
</organism>
<reference evidence="1" key="2">
    <citation type="submission" date="2025-09" db="UniProtKB">
        <authorList>
            <consortium name="Ensembl"/>
        </authorList>
    </citation>
    <scope>IDENTIFICATION</scope>
</reference>
<evidence type="ECO:0000313" key="2">
    <source>
        <dbReference type="Proteomes" id="UP000694541"/>
    </source>
</evidence>
<proteinExistence type="predicted"/>
<keyword evidence="2" id="KW-1185">Reference proteome</keyword>
<dbReference type="Ensembl" id="ENSANIT00000012842.1">
    <property type="protein sequence ID" value="ENSANIP00000012411.1"/>
    <property type="gene ID" value="ENSANIG00000008405.1"/>
</dbReference>
<dbReference type="Proteomes" id="UP000694541">
    <property type="component" value="Unplaced"/>
</dbReference>
<reference evidence="1" key="1">
    <citation type="submission" date="2025-08" db="UniProtKB">
        <authorList>
            <consortium name="Ensembl"/>
        </authorList>
    </citation>
    <scope>IDENTIFICATION</scope>
</reference>
<name>A0A8B9MTL4_9AVES</name>
<protein>
    <submittedName>
        <fullName evidence="1">Uncharacterized protein</fullName>
    </submittedName>
</protein>